<protein>
    <submittedName>
        <fullName evidence="1">Unannotated protein</fullName>
    </submittedName>
</protein>
<organism evidence="1">
    <name type="scientific">freshwater metagenome</name>
    <dbReference type="NCBI Taxonomy" id="449393"/>
    <lineage>
        <taxon>unclassified sequences</taxon>
        <taxon>metagenomes</taxon>
        <taxon>ecological metagenomes</taxon>
    </lineage>
</organism>
<proteinExistence type="predicted"/>
<evidence type="ECO:0000313" key="1">
    <source>
        <dbReference type="EMBL" id="CAB4771978.1"/>
    </source>
</evidence>
<sequence length="41" mass="4457">MKQIIDLLRQLRVAAPHLQSVIDQALTKVDRGVIAYAGAAL</sequence>
<dbReference type="AlphaFoldDB" id="A0A6J6VMK1"/>
<accession>A0A6J6VMK1</accession>
<reference evidence="1" key="1">
    <citation type="submission" date="2020-05" db="EMBL/GenBank/DDBJ databases">
        <authorList>
            <person name="Chiriac C."/>
            <person name="Salcher M."/>
            <person name="Ghai R."/>
            <person name="Kavagutti S V."/>
        </authorList>
    </citation>
    <scope>NUCLEOTIDE SEQUENCE</scope>
</reference>
<dbReference type="EMBL" id="CAEZZO010000130">
    <property type="protein sequence ID" value="CAB4771978.1"/>
    <property type="molecule type" value="Genomic_DNA"/>
</dbReference>
<gene>
    <name evidence="1" type="ORF">UFOPK2886_00810</name>
</gene>
<name>A0A6J6VMK1_9ZZZZ</name>